<comment type="caution">
    <text evidence="2">The sequence shown here is derived from an EMBL/GenBank/DDBJ whole genome shotgun (WGS) entry which is preliminary data.</text>
</comment>
<dbReference type="Proteomes" id="UP000632138">
    <property type="component" value="Unassembled WGS sequence"/>
</dbReference>
<evidence type="ECO:0000256" key="1">
    <source>
        <dbReference type="SAM" id="MobiDB-lite"/>
    </source>
</evidence>
<reference evidence="2 3" key="1">
    <citation type="submission" date="2021-01" db="EMBL/GenBank/DDBJ databases">
        <title>Actinoplanes sp. nov. LDG1-06 isolated from lichen.</title>
        <authorList>
            <person name="Saeng-In P."/>
            <person name="Phongsopitanun W."/>
            <person name="Kanchanasin P."/>
            <person name="Yuki M."/>
            <person name="Kudo T."/>
            <person name="Ohkuma M."/>
            <person name="Tanasupawat S."/>
        </authorList>
    </citation>
    <scope>NUCLEOTIDE SEQUENCE [LARGE SCALE GENOMIC DNA]</scope>
    <source>
        <strain evidence="2 3">LDG1-06</strain>
    </source>
</reference>
<feature type="region of interest" description="Disordered" evidence="1">
    <location>
        <begin position="111"/>
        <end position="140"/>
    </location>
</feature>
<sequence length="269" mass="28974">MYGDKFDQLFEAGRAAVLAGRHGRNTPPADGDERWGLSVVLRPDDDAVRRLGEVTRQALAVAGEGHWPTGNEAALHITVRSLEPHRISVPDDDPAAARYREAVDRAARMGRPDLRPVPDADRARHRSEFSGGGFGPVDSGAGPARFEITGLTLTPGGVMACLRPLDGVADMFAARLAEELGPDGAYEADTERDIWYSTLVHFAAPLADPQALVDFVAARRRSHLGTVETGAVEVVHWRYDGRQTVRGVIHRSTMDHPAGSLGAPESGHV</sequence>
<accession>A0ABS2AQJ2</accession>
<name>A0ABS2AQJ2_9ACTN</name>
<keyword evidence="3" id="KW-1185">Reference proteome</keyword>
<protein>
    <submittedName>
        <fullName evidence="2">Uncharacterized protein</fullName>
    </submittedName>
</protein>
<dbReference type="RefSeq" id="WP_203382421.1">
    <property type="nucleotide sequence ID" value="NZ_JAENHP010000023.1"/>
</dbReference>
<feature type="compositionally biased region" description="Basic and acidic residues" evidence="1">
    <location>
        <begin position="111"/>
        <end position="128"/>
    </location>
</feature>
<dbReference type="EMBL" id="JAENHP010000023">
    <property type="protein sequence ID" value="MBM2622106.1"/>
    <property type="molecule type" value="Genomic_DNA"/>
</dbReference>
<proteinExistence type="predicted"/>
<gene>
    <name evidence="2" type="ORF">JIG36_42045</name>
</gene>
<evidence type="ECO:0000313" key="2">
    <source>
        <dbReference type="EMBL" id="MBM2622106.1"/>
    </source>
</evidence>
<evidence type="ECO:0000313" key="3">
    <source>
        <dbReference type="Proteomes" id="UP000632138"/>
    </source>
</evidence>
<organism evidence="2 3">
    <name type="scientific">Paractinoplanes ovalisporus</name>
    <dbReference type="NCBI Taxonomy" id="2810368"/>
    <lineage>
        <taxon>Bacteria</taxon>
        <taxon>Bacillati</taxon>
        <taxon>Actinomycetota</taxon>
        <taxon>Actinomycetes</taxon>
        <taxon>Micromonosporales</taxon>
        <taxon>Micromonosporaceae</taxon>
        <taxon>Paractinoplanes</taxon>
    </lineage>
</organism>